<gene>
    <name evidence="1" type="ORF">SAMN06264365_10569</name>
</gene>
<name>A0A238YPJ0_9ACTN</name>
<proteinExistence type="predicted"/>
<accession>A0A238YPJ0</accession>
<sequence length="293" mass="32806">MVHVRTGPKTQTVNICTEANRKGIYESVYELDVREKVTDDQVARRSDLADLRAWLESLGGFDRGPRGGEPPAGRPKLEPRLIGADVDDEWFDNARRVVEVAIDSLVLEFIDLPYLHRVEHSLHARLYGILAAHPMFAHLLPIGDTGYSTQPVHKEWPETTARESKDGRRGNFDLAILSRRQLESATLDDFREGRIAAAIVIEMGLDYRFDHLRQDHDKLINSKVSAGYLVDLLRNRPADERTEQLILNPSANVRTAYARHAPTGECVYKTVGAAALQRRAGGDGGGMRPGPRR</sequence>
<dbReference type="AlphaFoldDB" id="A0A238YPJ0"/>
<protein>
    <submittedName>
        <fullName evidence="1">Uncharacterized protein</fullName>
    </submittedName>
</protein>
<dbReference type="Proteomes" id="UP000198415">
    <property type="component" value="Unassembled WGS sequence"/>
</dbReference>
<reference evidence="1 2" key="1">
    <citation type="submission" date="2017-06" db="EMBL/GenBank/DDBJ databases">
        <authorList>
            <person name="Kim H.J."/>
            <person name="Triplett B.A."/>
        </authorList>
    </citation>
    <scope>NUCLEOTIDE SEQUENCE [LARGE SCALE GENOMIC DNA]</scope>
    <source>
        <strain evidence="1 2">DSM 43151</strain>
    </source>
</reference>
<dbReference type="EMBL" id="FZNR01000005">
    <property type="protein sequence ID" value="SNR72930.1"/>
    <property type="molecule type" value="Genomic_DNA"/>
</dbReference>
<keyword evidence="2" id="KW-1185">Reference proteome</keyword>
<organism evidence="1 2">
    <name type="scientific">Actinoplanes regularis</name>
    <dbReference type="NCBI Taxonomy" id="52697"/>
    <lineage>
        <taxon>Bacteria</taxon>
        <taxon>Bacillati</taxon>
        <taxon>Actinomycetota</taxon>
        <taxon>Actinomycetes</taxon>
        <taxon>Micromonosporales</taxon>
        <taxon>Micromonosporaceae</taxon>
        <taxon>Actinoplanes</taxon>
    </lineage>
</organism>
<evidence type="ECO:0000313" key="1">
    <source>
        <dbReference type="EMBL" id="SNR72930.1"/>
    </source>
</evidence>
<evidence type="ECO:0000313" key="2">
    <source>
        <dbReference type="Proteomes" id="UP000198415"/>
    </source>
</evidence>